<keyword evidence="1" id="KW-0479">Metal-binding</keyword>
<evidence type="ECO:0000256" key="2">
    <source>
        <dbReference type="ARBA" id="ARBA00022771"/>
    </source>
</evidence>
<dbReference type="InterPro" id="IPR017907">
    <property type="entry name" value="Znf_RING_CS"/>
</dbReference>
<dbReference type="Pfam" id="PF13445">
    <property type="entry name" value="zf-RING_UBOX"/>
    <property type="match status" value="1"/>
</dbReference>
<reference evidence="9 10" key="1">
    <citation type="journal article" date="2009" name="Genome Res.">
        <title>Comparative genomics of the fungal pathogens Candida dubliniensis and Candida albicans.</title>
        <authorList>
            <person name="Jackson A.P."/>
            <person name="Gamble J.A."/>
            <person name="Yeomans T."/>
            <person name="Moran G.P."/>
            <person name="Saunders D."/>
            <person name="Harris D."/>
            <person name="Aslett M."/>
            <person name="Barrell J.F."/>
            <person name="Butler G."/>
            <person name="Citiulo F."/>
            <person name="Coleman D.C."/>
            <person name="de Groot P.W.J."/>
            <person name="Goodwin T.J."/>
            <person name="Quail M.A."/>
            <person name="McQuillan J."/>
            <person name="Munro C.A."/>
            <person name="Pain A."/>
            <person name="Poulter R.T."/>
            <person name="Rajandream M.A."/>
            <person name="Renauld H."/>
            <person name="Spiering M.J."/>
            <person name="Tivey A."/>
            <person name="Gow N.A.R."/>
            <person name="Barrell B."/>
            <person name="Sullivan D.J."/>
            <person name="Berriman M."/>
        </authorList>
    </citation>
    <scope>NUCLEOTIDE SEQUENCE [LARGE SCALE GENOMIC DNA]</scope>
    <source>
        <strain evidence="10">CD36 / ATCC MYA-646 / CBS 7987 / NCPF 3949 / NRRL Y-17841</strain>
    </source>
</reference>
<sequence length="471" mass="54653">MSSTEESTQEPILDGIETQDIPEEYDDTTTTIVDYPTSFNYLDTKDSPDIRNAKYKSPTDHLNCPICQQPFINPLTTICGHTYCKECIYECFKMAKSNSSSSSSSRTDELTGYCPLDRTPLDGANINDLFPTPLIITNLIDELKVYCANHERGCDWVGTRWELEHHVKDICQYTGIRCNGVRSDGSICQLIIERRFEDKESSKCVHLIFECEFCKTKVTKITQTKHLEQECLFNYKTCELCDNDMIPEKNMARHQENCRKIGRFVCPAHEIGCKWIGTNETSLELHLENNCQLYHFLPTYSTMKEKMDSLVLENETLQKQINKMLDSIIQGKITNLGYSESIEEINKFESIEDQDKLVYLNFEIDRLKYEINERIIPFMNKSTVNERENIMNNLINDNFMIREDMNVQRMMINSLRKQLQFLLFSKNRNTTLGGNANNMFPTMFPTEESGIGEIYETVSRSNSEERLNLKL</sequence>
<dbReference type="GO" id="GO:0008270">
    <property type="term" value="F:zinc ion binding"/>
    <property type="evidence" value="ECO:0007669"/>
    <property type="project" value="UniProtKB-KW"/>
</dbReference>
<evidence type="ECO:0000256" key="4">
    <source>
        <dbReference type="PROSITE-ProRule" id="PRU00175"/>
    </source>
</evidence>
<feature type="region of interest" description="Disordered" evidence="6">
    <location>
        <begin position="1"/>
        <end position="20"/>
    </location>
</feature>
<protein>
    <submittedName>
        <fullName evidence="9">Signal-transducing regulatory protein, putative</fullName>
    </submittedName>
</protein>
<name>B9WG37_CANDC</name>
<dbReference type="PANTHER" id="PTHR10131:SF94">
    <property type="entry name" value="TNF RECEPTOR-ASSOCIATED FACTOR 4"/>
    <property type="match status" value="1"/>
</dbReference>
<evidence type="ECO:0000256" key="5">
    <source>
        <dbReference type="SAM" id="Coils"/>
    </source>
</evidence>
<keyword evidence="10" id="KW-1185">Reference proteome</keyword>
<dbReference type="Proteomes" id="UP000002605">
    <property type="component" value="Chromosome 4"/>
</dbReference>
<keyword evidence="2 4" id="KW-0863">Zinc-finger</keyword>
<dbReference type="EMBL" id="FM992691">
    <property type="protein sequence ID" value="CAX42207.1"/>
    <property type="molecule type" value="Genomic_DNA"/>
</dbReference>
<organism evidence="9 10">
    <name type="scientific">Candida dubliniensis (strain CD36 / ATCC MYA-646 / CBS 7987 / NCPF 3949 / NRRL Y-17841)</name>
    <name type="common">Yeast</name>
    <dbReference type="NCBI Taxonomy" id="573826"/>
    <lineage>
        <taxon>Eukaryota</taxon>
        <taxon>Fungi</taxon>
        <taxon>Dikarya</taxon>
        <taxon>Ascomycota</taxon>
        <taxon>Saccharomycotina</taxon>
        <taxon>Pichiomycetes</taxon>
        <taxon>Debaryomycetaceae</taxon>
        <taxon>Candida/Lodderomyces clade</taxon>
        <taxon>Candida</taxon>
    </lineage>
</organism>
<dbReference type="Gene3D" id="3.30.40.10">
    <property type="entry name" value="Zinc/RING finger domain, C3HC4 (zinc finger)"/>
    <property type="match status" value="2"/>
</dbReference>
<keyword evidence="3" id="KW-0862">Zinc</keyword>
<dbReference type="SMART" id="SM00184">
    <property type="entry name" value="RING"/>
    <property type="match status" value="1"/>
</dbReference>
<dbReference type="SUPFAM" id="SSF57850">
    <property type="entry name" value="RING/U-box"/>
    <property type="match status" value="1"/>
</dbReference>
<dbReference type="eggNOG" id="KOG0297">
    <property type="taxonomic scope" value="Eukaryota"/>
</dbReference>
<feature type="domain" description="RING-type" evidence="7">
    <location>
        <begin position="64"/>
        <end position="118"/>
    </location>
</feature>
<dbReference type="InterPro" id="IPR001841">
    <property type="entry name" value="Znf_RING"/>
</dbReference>
<evidence type="ECO:0000313" key="10">
    <source>
        <dbReference type="Proteomes" id="UP000002605"/>
    </source>
</evidence>
<evidence type="ECO:0000256" key="1">
    <source>
        <dbReference type="ARBA" id="ARBA00022723"/>
    </source>
</evidence>
<dbReference type="AlphaFoldDB" id="B9WG37"/>
<dbReference type="PROSITE" id="PS50089">
    <property type="entry name" value="ZF_RING_2"/>
    <property type="match status" value="1"/>
</dbReference>
<feature type="coiled-coil region" evidence="5">
    <location>
        <begin position="300"/>
        <end position="327"/>
    </location>
</feature>
<evidence type="ECO:0000256" key="6">
    <source>
        <dbReference type="SAM" id="MobiDB-lite"/>
    </source>
</evidence>
<dbReference type="CGD" id="CAL0000160223">
    <property type="gene designation" value="Cd36_43330"/>
</dbReference>
<evidence type="ECO:0000256" key="3">
    <source>
        <dbReference type="ARBA" id="ARBA00022833"/>
    </source>
</evidence>
<dbReference type="PANTHER" id="PTHR10131">
    <property type="entry name" value="TNF RECEPTOR ASSOCIATED FACTOR"/>
    <property type="match status" value="1"/>
</dbReference>
<dbReference type="GeneID" id="8047629"/>
<dbReference type="SUPFAM" id="SSF49599">
    <property type="entry name" value="TRAF domain-like"/>
    <property type="match status" value="1"/>
</dbReference>
<keyword evidence="5" id="KW-0175">Coiled coil</keyword>
<dbReference type="OrthoDB" id="1630758at2759"/>
<dbReference type="PROSITE" id="PS00518">
    <property type="entry name" value="ZF_RING_1"/>
    <property type="match status" value="1"/>
</dbReference>
<dbReference type="RefSeq" id="XP_002419991.1">
    <property type="nucleotide sequence ID" value="XM_002419946.1"/>
</dbReference>
<dbReference type="VEuPathDB" id="FungiDB:CD36_43330"/>
<evidence type="ECO:0000259" key="7">
    <source>
        <dbReference type="PROSITE" id="PS50089"/>
    </source>
</evidence>
<dbReference type="KEGG" id="cdu:CD36_43330"/>
<proteinExistence type="predicted"/>
<feature type="compositionally biased region" description="Polar residues" evidence="6">
    <location>
        <begin position="1"/>
        <end position="10"/>
    </location>
</feature>
<dbReference type="HOGENOM" id="CLU_019709_1_1_1"/>
<dbReference type="InterPro" id="IPR027370">
    <property type="entry name" value="Znf-RING_euk"/>
</dbReference>
<dbReference type="InterPro" id="IPR013083">
    <property type="entry name" value="Znf_RING/FYVE/PHD"/>
</dbReference>
<gene>
    <name evidence="8" type="ordered locus">Cd36_43330</name>
    <name evidence="9" type="ORF">CD36_43330</name>
</gene>
<evidence type="ECO:0000313" key="8">
    <source>
        <dbReference type="CGD" id="CAL0000160223"/>
    </source>
</evidence>
<accession>B9WG37</accession>
<evidence type="ECO:0000313" key="9">
    <source>
        <dbReference type="EMBL" id="CAX42207.1"/>
    </source>
</evidence>